<feature type="domain" description="YCII-related" evidence="2">
    <location>
        <begin position="19"/>
        <end position="113"/>
    </location>
</feature>
<dbReference type="RefSeq" id="WP_346762012.1">
    <property type="nucleotide sequence ID" value="NZ_JAUJEB010000010.1"/>
</dbReference>
<evidence type="ECO:0000256" key="1">
    <source>
        <dbReference type="ARBA" id="ARBA00007689"/>
    </source>
</evidence>
<evidence type="ECO:0000313" key="3">
    <source>
        <dbReference type="EMBL" id="MDN5216674.1"/>
    </source>
</evidence>
<dbReference type="EMBL" id="JAUJEB010000010">
    <property type="protein sequence ID" value="MDN5216674.1"/>
    <property type="molecule type" value="Genomic_DNA"/>
</dbReference>
<name>A0ABT8LFW2_9BACT</name>
<dbReference type="InterPro" id="IPR005545">
    <property type="entry name" value="YCII"/>
</dbReference>
<dbReference type="InterPro" id="IPR011008">
    <property type="entry name" value="Dimeric_a/b-barrel"/>
</dbReference>
<protein>
    <submittedName>
        <fullName evidence="3">YciI family protein</fullName>
    </submittedName>
</protein>
<evidence type="ECO:0000259" key="2">
    <source>
        <dbReference type="Pfam" id="PF03795"/>
    </source>
</evidence>
<gene>
    <name evidence="3" type="ORF">QQ020_31685</name>
</gene>
<dbReference type="PANTHER" id="PTHR35174:SF1">
    <property type="entry name" value="BLL0086 PROTEIN"/>
    <property type="match status" value="1"/>
</dbReference>
<keyword evidence="4" id="KW-1185">Reference proteome</keyword>
<dbReference type="Pfam" id="PF03795">
    <property type="entry name" value="YCII"/>
    <property type="match status" value="1"/>
</dbReference>
<organism evidence="3 4">
    <name type="scientific">Agaribacillus aureus</name>
    <dbReference type="NCBI Taxonomy" id="3051825"/>
    <lineage>
        <taxon>Bacteria</taxon>
        <taxon>Pseudomonadati</taxon>
        <taxon>Bacteroidota</taxon>
        <taxon>Cytophagia</taxon>
        <taxon>Cytophagales</taxon>
        <taxon>Splendidivirgaceae</taxon>
        <taxon>Agaribacillus</taxon>
    </lineage>
</organism>
<proteinExistence type="inferred from homology"/>
<dbReference type="PANTHER" id="PTHR35174">
    <property type="entry name" value="BLL7171 PROTEIN-RELATED"/>
    <property type="match status" value="1"/>
</dbReference>
<comment type="caution">
    <text evidence="3">The sequence shown here is derived from an EMBL/GenBank/DDBJ whole genome shotgun (WGS) entry which is preliminary data.</text>
</comment>
<dbReference type="Gene3D" id="3.30.70.1060">
    <property type="entry name" value="Dimeric alpha+beta barrel"/>
    <property type="match status" value="1"/>
</dbReference>
<sequence length="115" mass="12742">MAKYLYLFRGGDENWANASPEETQAHMQKWGVWMQDLAQKGKLVDGLPLAKPGKVVEKSGEVIHDGPFAEGAEVVGGYLIINADSLDEAVQMSKECPIYEHNGSTEVREIMNMDM</sequence>
<dbReference type="Proteomes" id="UP001172083">
    <property type="component" value="Unassembled WGS sequence"/>
</dbReference>
<comment type="similarity">
    <text evidence="1">Belongs to the YciI family.</text>
</comment>
<dbReference type="SUPFAM" id="SSF54909">
    <property type="entry name" value="Dimeric alpha+beta barrel"/>
    <property type="match status" value="1"/>
</dbReference>
<evidence type="ECO:0000313" key="4">
    <source>
        <dbReference type="Proteomes" id="UP001172083"/>
    </source>
</evidence>
<reference evidence="3" key="1">
    <citation type="submission" date="2023-06" db="EMBL/GenBank/DDBJ databases">
        <title>Genomic of Agaribacillus aureum.</title>
        <authorList>
            <person name="Wang G."/>
        </authorList>
    </citation>
    <scope>NUCLEOTIDE SEQUENCE</scope>
    <source>
        <strain evidence="3">BMA12</strain>
    </source>
</reference>
<accession>A0ABT8LFW2</accession>